<feature type="domain" description="C2H2-type" evidence="9">
    <location>
        <begin position="527"/>
        <end position="554"/>
    </location>
</feature>
<dbReference type="GO" id="GO:0000981">
    <property type="term" value="F:DNA-binding transcription factor activity, RNA polymerase II-specific"/>
    <property type="evidence" value="ECO:0007669"/>
    <property type="project" value="TreeGrafter"/>
</dbReference>
<evidence type="ECO:0000256" key="5">
    <source>
        <dbReference type="ARBA" id="ARBA00022833"/>
    </source>
</evidence>
<dbReference type="FunFam" id="3.30.160.60:FF:000688">
    <property type="entry name" value="zinc finger protein 197 isoform X1"/>
    <property type="match status" value="1"/>
</dbReference>
<keyword evidence="6" id="KW-0539">Nucleus</keyword>
<reference evidence="10" key="2">
    <citation type="submission" date="2025-09" db="UniProtKB">
        <authorList>
            <consortium name="Ensembl"/>
        </authorList>
    </citation>
    <scope>IDENTIFICATION</scope>
</reference>
<keyword evidence="2" id="KW-0479">Metal-binding</keyword>
<dbReference type="GO" id="GO:0005634">
    <property type="term" value="C:nucleus"/>
    <property type="evidence" value="ECO:0007669"/>
    <property type="project" value="UniProtKB-SubCell"/>
</dbReference>
<evidence type="ECO:0000313" key="11">
    <source>
        <dbReference type="Proteomes" id="UP000261620"/>
    </source>
</evidence>
<keyword evidence="5" id="KW-0862">Zinc</keyword>
<evidence type="ECO:0000256" key="2">
    <source>
        <dbReference type="ARBA" id="ARBA00022723"/>
    </source>
</evidence>
<feature type="domain" description="C2H2-type" evidence="9">
    <location>
        <begin position="489"/>
        <end position="516"/>
    </location>
</feature>
<dbReference type="PANTHER" id="PTHR24381:SF393">
    <property type="entry name" value="CHROMATIN-LINKED ADAPTOR FOR MSL PROTEINS, ISOFORM B"/>
    <property type="match status" value="1"/>
</dbReference>
<keyword evidence="4 7" id="KW-0863">Zinc-finger</keyword>
<sequence>MNPSKEKEWTSPAQNTNSMSSPDDEQSLHQSPVVLAKSLCGNILENARESFEEVDMSTEEPSMFDVLYGEPLSREDSSSEQKIHSQEAEQKIPSEEPEQKIRSEEPEQKIRSKEPEQKIRSIEPEQKIRSIEPEQKIRSIEPEQKIRSKEPEQKIRSKEPEQKIRSIEPEQKKRSKEPEQKKYSFENEQTQSKENEQEMQEPPALTDKIIPRYKCNVCPAVFCHASGKYRHMKKHELFKLTGKMFKYRNSIFSIMSKPATSSSTTTDERTDNMKQAEANSSAAMTCNFCGKCFDTSQSLKKHERSHKSERPYRCQDCGKGFKKRAYLIGHKNVHQRRIQCTVCRKILPTIRELIQHRSSHLKRGMLKCPDCHMQFQFPAHLLRHVETHKKKENKATQLEEKTQRKPQQAWNSCPFCQHNFSNRRNLLRHMTRHTGQKPFSCSTCGKQFYRYIYLQLHSEHCLPSYHHGHKINSLLLLALKSSATKMFEFKCTHCTQRFRYRSLLLRHLVSHTGLQPYQHQRMHKSEFQCQACGRGFVSLFALRKHKHTHGKSRPYRCTKCHLSFTGPIQLAEHMSTHREENFPCDICNRVFLSKSRLQQLSKAGRCTENSLCWGCMK</sequence>
<evidence type="ECO:0000313" key="10">
    <source>
        <dbReference type="Ensembl" id="ENSMMOP00000018575.1"/>
    </source>
</evidence>
<feature type="domain" description="C2H2-type" evidence="9">
    <location>
        <begin position="284"/>
        <end position="311"/>
    </location>
</feature>
<evidence type="ECO:0000256" key="3">
    <source>
        <dbReference type="ARBA" id="ARBA00022737"/>
    </source>
</evidence>
<feature type="compositionally biased region" description="Polar residues" evidence="8">
    <location>
        <begin position="11"/>
        <end position="21"/>
    </location>
</feature>
<dbReference type="PROSITE" id="PS50157">
    <property type="entry name" value="ZINC_FINGER_C2H2_2"/>
    <property type="match status" value="9"/>
</dbReference>
<reference evidence="10" key="1">
    <citation type="submission" date="2025-08" db="UniProtKB">
        <authorList>
            <consortium name="Ensembl"/>
        </authorList>
    </citation>
    <scope>IDENTIFICATION</scope>
</reference>
<dbReference type="InterPro" id="IPR013087">
    <property type="entry name" value="Znf_C2H2_type"/>
</dbReference>
<dbReference type="SMART" id="SM00355">
    <property type="entry name" value="ZnF_C2H2"/>
    <property type="match status" value="10"/>
</dbReference>
<dbReference type="SUPFAM" id="SSF57667">
    <property type="entry name" value="beta-beta-alpha zinc fingers"/>
    <property type="match status" value="5"/>
</dbReference>
<dbReference type="Pfam" id="PF00096">
    <property type="entry name" value="zf-C2H2"/>
    <property type="match status" value="6"/>
</dbReference>
<comment type="subcellular location">
    <subcellularLocation>
        <location evidence="1">Nucleus</location>
    </subcellularLocation>
</comment>
<dbReference type="PANTHER" id="PTHR24381">
    <property type="entry name" value="ZINC FINGER PROTEIN"/>
    <property type="match status" value="1"/>
</dbReference>
<feature type="domain" description="C2H2-type" evidence="9">
    <location>
        <begin position="555"/>
        <end position="582"/>
    </location>
</feature>
<evidence type="ECO:0000256" key="4">
    <source>
        <dbReference type="ARBA" id="ARBA00022771"/>
    </source>
</evidence>
<feature type="region of interest" description="Disordered" evidence="8">
    <location>
        <begin position="51"/>
        <end position="203"/>
    </location>
</feature>
<dbReference type="STRING" id="94237.ENSMMOP00000018575"/>
<dbReference type="PROSITE" id="PS00028">
    <property type="entry name" value="ZINC_FINGER_C2H2_1"/>
    <property type="match status" value="9"/>
</dbReference>
<accession>A0A3Q4BGQ3</accession>
<proteinExistence type="predicted"/>
<feature type="compositionally biased region" description="Basic and acidic residues" evidence="8">
    <location>
        <begin position="72"/>
        <end position="196"/>
    </location>
</feature>
<protein>
    <recommendedName>
        <fullName evidence="9">C2H2-type domain-containing protein</fullName>
    </recommendedName>
</protein>
<feature type="domain" description="C2H2-type" evidence="9">
    <location>
        <begin position="213"/>
        <end position="240"/>
    </location>
</feature>
<feature type="domain" description="C2H2-type" evidence="9">
    <location>
        <begin position="411"/>
        <end position="438"/>
    </location>
</feature>
<evidence type="ECO:0000256" key="7">
    <source>
        <dbReference type="PROSITE-ProRule" id="PRU00042"/>
    </source>
</evidence>
<feature type="domain" description="C2H2-type" evidence="9">
    <location>
        <begin position="312"/>
        <end position="339"/>
    </location>
</feature>
<keyword evidence="3" id="KW-0677">Repeat</keyword>
<feature type="domain" description="C2H2-type" evidence="9">
    <location>
        <begin position="439"/>
        <end position="471"/>
    </location>
</feature>
<evidence type="ECO:0000259" key="9">
    <source>
        <dbReference type="PROSITE" id="PS50157"/>
    </source>
</evidence>
<name>A0A3Q4BGQ3_MOLML</name>
<dbReference type="Proteomes" id="UP000261620">
    <property type="component" value="Unplaced"/>
</dbReference>
<dbReference type="Gene3D" id="3.30.160.60">
    <property type="entry name" value="Classic Zinc Finger"/>
    <property type="match status" value="7"/>
</dbReference>
<dbReference type="GO" id="GO:0008270">
    <property type="term" value="F:zinc ion binding"/>
    <property type="evidence" value="ECO:0007669"/>
    <property type="project" value="UniProtKB-KW"/>
</dbReference>
<evidence type="ECO:0000256" key="8">
    <source>
        <dbReference type="SAM" id="MobiDB-lite"/>
    </source>
</evidence>
<evidence type="ECO:0000256" key="6">
    <source>
        <dbReference type="ARBA" id="ARBA00023242"/>
    </source>
</evidence>
<feature type="domain" description="C2H2-type" evidence="9">
    <location>
        <begin position="366"/>
        <end position="393"/>
    </location>
</feature>
<dbReference type="InterPro" id="IPR036236">
    <property type="entry name" value="Znf_C2H2_sf"/>
</dbReference>
<keyword evidence="11" id="KW-1185">Reference proteome</keyword>
<dbReference type="Ensembl" id="ENSMMOT00000018875.1">
    <property type="protein sequence ID" value="ENSMMOP00000018575.1"/>
    <property type="gene ID" value="ENSMMOG00000014067.1"/>
</dbReference>
<dbReference type="AlphaFoldDB" id="A0A3Q4BGQ3"/>
<feature type="region of interest" description="Disordered" evidence="8">
    <location>
        <begin position="1"/>
        <end position="33"/>
    </location>
</feature>
<evidence type="ECO:0000256" key="1">
    <source>
        <dbReference type="ARBA" id="ARBA00004123"/>
    </source>
</evidence>
<dbReference type="GO" id="GO:0000977">
    <property type="term" value="F:RNA polymerase II transcription regulatory region sequence-specific DNA binding"/>
    <property type="evidence" value="ECO:0007669"/>
    <property type="project" value="TreeGrafter"/>
</dbReference>
<organism evidence="10 11">
    <name type="scientific">Mola mola</name>
    <name type="common">Ocean sunfish</name>
    <name type="synonym">Tetraodon mola</name>
    <dbReference type="NCBI Taxonomy" id="94237"/>
    <lineage>
        <taxon>Eukaryota</taxon>
        <taxon>Metazoa</taxon>
        <taxon>Chordata</taxon>
        <taxon>Craniata</taxon>
        <taxon>Vertebrata</taxon>
        <taxon>Euteleostomi</taxon>
        <taxon>Actinopterygii</taxon>
        <taxon>Neopterygii</taxon>
        <taxon>Teleostei</taxon>
        <taxon>Neoteleostei</taxon>
        <taxon>Acanthomorphata</taxon>
        <taxon>Eupercaria</taxon>
        <taxon>Tetraodontiformes</taxon>
        <taxon>Molidae</taxon>
        <taxon>Mola</taxon>
    </lineage>
</organism>